<dbReference type="STRING" id="4536.A0A0E0FG97"/>
<dbReference type="EnsemblPlants" id="ONIVA01G03590.1">
    <property type="protein sequence ID" value="ONIVA01G03590.1"/>
    <property type="gene ID" value="ONIVA01G03590"/>
</dbReference>
<reference evidence="2" key="2">
    <citation type="submission" date="2018-04" db="EMBL/GenBank/DDBJ databases">
        <title>OnivRS2 (Oryza nivara Reference Sequence Version 2).</title>
        <authorList>
            <person name="Zhang J."/>
            <person name="Kudrna D."/>
            <person name="Lee S."/>
            <person name="Talag J."/>
            <person name="Rajasekar S."/>
            <person name="Welchert J."/>
            <person name="Hsing Y.-I."/>
            <person name="Wing R.A."/>
        </authorList>
    </citation>
    <scope>NUCLEOTIDE SEQUENCE [LARGE SCALE GENOMIC DNA]</scope>
</reference>
<organism evidence="2">
    <name type="scientific">Oryza nivara</name>
    <name type="common">Indian wild rice</name>
    <name type="synonym">Oryza sativa f. spontanea</name>
    <dbReference type="NCBI Taxonomy" id="4536"/>
    <lineage>
        <taxon>Eukaryota</taxon>
        <taxon>Viridiplantae</taxon>
        <taxon>Streptophyta</taxon>
        <taxon>Embryophyta</taxon>
        <taxon>Tracheophyta</taxon>
        <taxon>Spermatophyta</taxon>
        <taxon>Magnoliopsida</taxon>
        <taxon>Liliopsida</taxon>
        <taxon>Poales</taxon>
        <taxon>Poaceae</taxon>
        <taxon>BOP clade</taxon>
        <taxon>Oryzoideae</taxon>
        <taxon>Oryzeae</taxon>
        <taxon>Oryzinae</taxon>
        <taxon>Oryza</taxon>
    </lineage>
</organism>
<evidence type="ECO:0000313" key="2">
    <source>
        <dbReference type="EnsemblPlants" id="ONIVA01G03590.1"/>
    </source>
</evidence>
<dbReference type="Gramene" id="ONIVA01G03590.1">
    <property type="protein sequence ID" value="ONIVA01G03590.1"/>
    <property type="gene ID" value="ONIVA01G03590"/>
</dbReference>
<name>A0A0E0FG97_ORYNI</name>
<evidence type="ECO:0000256" key="1">
    <source>
        <dbReference type="SAM" id="MobiDB-lite"/>
    </source>
</evidence>
<reference evidence="2" key="1">
    <citation type="submission" date="2015-04" db="UniProtKB">
        <authorList>
            <consortium name="EnsemblPlants"/>
        </authorList>
    </citation>
    <scope>IDENTIFICATION</scope>
    <source>
        <strain evidence="2">SL10</strain>
    </source>
</reference>
<dbReference type="AlphaFoldDB" id="A0A0E0FG97"/>
<dbReference type="HOGENOM" id="CLU_1505760_0_0_1"/>
<dbReference type="Proteomes" id="UP000006591">
    <property type="component" value="Chromosome 1"/>
</dbReference>
<accession>A0A0E0FG97</accession>
<evidence type="ECO:0000313" key="3">
    <source>
        <dbReference type="Proteomes" id="UP000006591"/>
    </source>
</evidence>
<sequence length="179" mass="19314">MDYGAIGSNRRGGGREWGQHGCASESLSPARHGGYWLGKPETEKRRGLRRRAAAAAAGLPPHEADVWAPPRHGPPVSDTDNGLHETFDHRCAAQMTNLTPHQYGLWAACDWKPKAHGLNPSPRSPSSAGAPACRQRLPIGQIFFTSSSSGSAAGFTARKLHKMPQYALQSRLRVGSLFP</sequence>
<keyword evidence="3" id="KW-1185">Reference proteome</keyword>
<protein>
    <submittedName>
        <fullName evidence="2">Uncharacterized protein</fullName>
    </submittedName>
</protein>
<feature type="region of interest" description="Disordered" evidence="1">
    <location>
        <begin position="1"/>
        <end position="73"/>
    </location>
</feature>
<proteinExistence type="predicted"/>